<name>A0ACD4ZQG2_9ACTN</name>
<evidence type="ECO:0000313" key="1">
    <source>
        <dbReference type="EMBL" id="WSC00043.1"/>
    </source>
</evidence>
<protein>
    <submittedName>
        <fullName evidence="1">Helix-turn-helix transcriptional regulator</fullName>
    </submittedName>
</protein>
<evidence type="ECO:0000313" key="2">
    <source>
        <dbReference type="Proteomes" id="UP001348369"/>
    </source>
</evidence>
<dbReference type="EMBL" id="CP109109">
    <property type="protein sequence ID" value="WSC00043.1"/>
    <property type="molecule type" value="Genomic_DNA"/>
</dbReference>
<organism evidence="1 2">
    <name type="scientific">Streptomyces scopuliridis</name>
    <dbReference type="NCBI Taxonomy" id="452529"/>
    <lineage>
        <taxon>Bacteria</taxon>
        <taxon>Bacillati</taxon>
        <taxon>Actinomycetota</taxon>
        <taxon>Actinomycetes</taxon>
        <taxon>Kitasatosporales</taxon>
        <taxon>Streptomycetaceae</taxon>
        <taxon>Streptomyces</taxon>
    </lineage>
</organism>
<accession>A0ACD4ZQG2</accession>
<dbReference type="Proteomes" id="UP001348369">
    <property type="component" value="Chromosome"/>
</dbReference>
<reference evidence="1" key="1">
    <citation type="submission" date="2022-10" db="EMBL/GenBank/DDBJ databases">
        <title>The complete genomes of actinobacterial strains from the NBC collection.</title>
        <authorList>
            <person name="Joergensen T.S."/>
            <person name="Alvarez Arevalo M."/>
            <person name="Sterndorff E.B."/>
            <person name="Faurdal D."/>
            <person name="Vuksanovic O."/>
            <person name="Mourched A.-S."/>
            <person name="Charusanti P."/>
            <person name="Shaw S."/>
            <person name="Blin K."/>
            <person name="Weber T."/>
        </authorList>
    </citation>
    <scope>NUCLEOTIDE SEQUENCE</scope>
    <source>
        <strain evidence="1">NBC 01771</strain>
    </source>
</reference>
<gene>
    <name evidence="1" type="ORF">OG835_25660</name>
</gene>
<proteinExistence type="predicted"/>
<sequence length="467" mass="49885">MSAAGCTTPEIAIEMRVRFRVRPREAWRHALGWTLQETAERISTLPGAAIAADASLVGKWEKWPGPSSRRPTLQVLVALAAVYGCEVETILDIEDRRALPDSDLRILQHHAPEQALASASAHATIEPPADPDPVLSAAADSASWAQWAEATNVGEIALEQILADVRTLAYDYLTSDALVLFNRTRTLRDRVFALLEGHQPPRQSADLYLSAGYLCGLLAWMTSDLGNLRAADTHGRTAWLCAENAGHDGLRAWVCSTRSKIALWDGRLRDAVNHARRGSLVTVGGTVGVLLACQEADAWAVLGAADEAENALSRAARAREAIVGEDDIGGLFSCPQARQENYAAAVHLRIGQPQAALRETQSALSLLGTQSVRAYGTEAQIHIGQASALLDCGETDGIMPALLPVLAMPAERRMGPVTQRMRELAAAMARGPGARASATTAARRSITEWCADSAPRHLALSSGEGAA</sequence>
<keyword evidence="2" id="KW-1185">Reference proteome</keyword>